<sequence>MQFGGDNQFEIAGYVRNTVIGVRGVDDDRRKGESRSFGLRMLRNATSAGSRAIGREKCRVRDNGRGTKDEWVTHDARGICADGDGRETIDLSALITQEAGCSGDNSGAGDIEGGGGEGDEVDSNDDGDDYSKLVEGGEGDDTVRDAPGRSPLAWVFSFYPPLHPRSQSVEYQVSVERNVRPSNGIDAESRERWWEVEHVVEVEGKERFKRNVNKVQLVSIQGNIPVAYATTPNWSHTAVAYYNNRPNCEALSAL</sequence>
<feature type="compositionally biased region" description="Acidic residues" evidence="1">
    <location>
        <begin position="117"/>
        <end position="128"/>
    </location>
</feature>
<reference evidence="2" key="1">
    <citation type="submission" date="2020-11" db="EMBL/GenBank/DDBJ databases">
        <authorList>
            <consortium name="DOE Joint Genome Institute"/>
            <person name="Ahrendt S."/>
            <person name="Riley R."/>
            <person name="Andreopoulos W."/>
            <person name="Labutti K."/>
            <person name="Pangilinan J."/>
            <person name="Ruiz-Duenas F.J."/>
            <person name="Barrasa J.M."/>
            <person name="Sanchez-Garcia M."/>
            <person name="Camarero S."/>
            <person name="Miyauchi S."/>
            <person name="Serrano A."/>
            <person name="Linde D."/>
            <person name="Babiker R."/>
            <person name="Drula E."/>
            <person name="Ayuso-Fernandez I."/>
            <person name="Pacheco R."/>
            <person name="Padilla G."/>
            <person name="Ferreira P."/>
            <person name="Barriuso J."/>
            <person name="Kellner H."/>
            <person name="Castanera R."/>
            <person name="Alfaro M."/>
            <person name="Ramirez L."/>
            <person name="Pisabarro A.G."/>
            <person name="Kuo A."/>
            <person name="Tritt A."/>
            <person name="Lipzen A."/>
            <person name="He G."/>
            <person name="Yan M."/>
            <person name="Ng V."/>
            <person name="Cullen D."/>
            <person name="Martin F."/>
            <person name="Rosso M.-N."/>
            <person name="Henrissat B."/>
            <person name="Hibbett D."/>
            <person name="Martinez A.T."/>
            <person name="Grigoriev I.V."/>
        </authorList>
    </citation>
    <scope>NUCLEOTIDE SEQUENCE</scope>
    <source>
        <strain evidence="2">CIRM-BRFM 674</strain>
    </source>
</reference>
<dbReference type="AlphaFoldDB" id="A0A9P6CUH8"/>
<accession>A0A9P6CUH8</accession>
<keyword evidence="3" id="KW-1185">Reference proteome</keyword>
<name>A0A9P6CUH8_9AGAR</name>
<dbReference type="Proteomes" id="UP000807469">
    <property type="component" value="Unassembled WGS sequence"/>
</dbReference>
<proteinExistence type="predicted"/>
<dbReference type="EMBL" id="MU155519">
    <property type="protein sequence ID" value="KAF9472583.1"/>
    <property type="molecule type" value="Genomic_DNA"/>
</dbReference>
<evidence type="ECO:0000256" key="1">
    <source>
        <dbReference type="SAM" id="MobiDB-lite"/>
    </source>
</evidence>
<comment type="caution">
    <text evidence="2">The sequence shown here is derived from an EMBL/GenBank/DDBJ whole genome shotgun (WGS) entry which is preliminary data.</text>
</comment>
<organism evidence="2 3">
    <name type="scientific">Pholiota conissans</name>
    <dbReference type="NCBI Taxonomy" id="109636"/>
    <lineage>
        <taxon>Eukaryota</taxon>
        <taxon>Fungi</taxon>
        <taxon>Dikarya</taxon>
        <taxon>Basidiomycota</taxon>
        <taxon>Agaricomycotina</taxon>
        <taxon>Agaricomycetes</taxon>
        <taxon>Agaricomycetidae</taxon>
        <taxon>Agaricales</taxon>
        <taxon>Agaricineae</taxon>
        <taxon>Strophariaceae</taxon>
        <taxon>Pholiota</taxon>
    </lineage>
</organism>
<evidence type="ECO:0000313" key="3">
    <source>
        <dbReference type="Proteomes" id="UP000807469"/>
    </source>
</evidence>
<gene>
    <name evidence="2" type="ORF">BDN70DRAFT_900440</name>
</gene>
<protein>
    <submittedName>
        <fullName evidence="2">Uncharacterized protein</fullName>
    </submittedName>
</protein>
<evidence type="ECO:0000313" key="2">
    <source>
        <dbReference type="EMBL" id="KAF9472583.1"/>
    </source>
</evidence>
<feature type="region of interest" description="Disordered" evidence="1">
    <location>
        <begin position="99"/>
        <end position="146"/>
    </location>
</feature>